<proteinExistence type="predicted"/>
<comment type="caution">
    <text evidence="2">The sequence shown here is derived from an EMBL/GenBank/DDBJ whole genome shotgun (WGS) entry which is preliminary data.</text>
</comment>
<reference evidence="2 3" key="1">
    <citation type="journal article" date="2012" name="Genome Biol.">
        <title>Genome and low-iron response of an oceanic diatom adapted to chronic iron limitation.</title>
        <authorList>
            <person name="Lommer M."/>
            <person name="Specht M."/>
            <person name="Roy A.S."/>
            <person name="Kraemer L."/>
            <person name="Andreson R."/>
            <person name="Gutowska M.A."/>
            <person name="Wolf J."/>
            <person name="Bergner S.V."/>
            <person name="Schilhabel M.B."/>
            <person name="Klostermeier U.C."/>
            <person name="Beiko R.G."/>
            <person name="Rosenstiel P."/>
            <person name="Hippler M."/>
            <person name="Laroche J."/>
        </authorList>
    </citation>
    <scope>NUCLEOTIDE SEQUENCE [LARGE SCALE GENOMIC DNA]</scope>
    <source>
        <strain evidence="2 3">CCMP1005</strain>
    </source>
</reference>
<dbReference type="EMBL" id="AGNL01047496">
    <property type="protein sequence ID" value="EJK46856.1"/>
    <property type="molecule type" value="Genomic_DNA"/>
</dbReference>
<evidence type="ECO:0000313" key="2">
    <source>
        <dbReference type="EMBL" id="EJK46856.1"/>
    </source>
</evidence>
<organism evidence="2 3">
    <name type="scientific">Thalassiosira oceanica</name>
    <name type="common">Marine diatom</name>
    <dbReference type="NCBI Taxonomy" id="159749"/>
    <lineage>
        <taxon>Eukaryota</taxon>
        <taxon>Sar</taxon>
        <taxon>Stramenopiles</taxon>
        <taxon>Ochrophyta</taxon>
        <taxon>Bacillariophyta</taxon>
        <taxon>Coscinodiscophyceae</taxon>
        <taxon>Thalassiosirophycidae</taxon>
        <taxon>Thalassiosirales</taxon>
        <taxon>Thalassiosiraceae</taxon>
        <taxon>Thalassiosira</taxon>
    </lineage>
</organism>
<name>K0RCQ1_THAOC</name>
<evidence type="ECO:0000256" key="1">
    <source>
        <dbReference type="SAM" id="MobiDB-lite"/>
    </source>
</evidence>
<keyword evidence="3" id="KW-1185">Reference proteome</keyword>
<dbReference type="Proteomes" id="UP000266841">
    <property type="component" value="Unassembled WGS sequence"/>
</dbReference>
<evidence type="ECO:0000313" key="3">
    <source>
        <dbReference type="Proteomes" id="UP000266841"/>
    </source>
</evidence>
<protein>
    <submittedName>
        <fullName evidence="2">Uncharacterized protein</fullName>
    </submittedName>
</protein>
<sequence>MITSATSRRSSRAADGLRRPSESRAFLASRSTIYLDDACRFEPRPLDLREGEETSMMRGHIGDTKYTKASALISGNRGLGLSASCRHVHAKPPAASGGRRKAKLCLLSCRLSTHDVWRPDEPTTDFCEKEISPMQRRTKDLKASAPTVGIRGLGPYFSRRRRWIPSISSCTRNNFGQESVVFS</sequence>
<accession>K0RCQ1</accession>
<dbReference type="AlphaFoldDB" id="K0RCQ1"/>
<gene>
    <name evidence="2" type="ORF">THAOC_34456</name>
</gene>
<feature type="region of interest" description="Disordered" evidence="1">
    <location>
        <begin position="1"/>
        <end position="21"/>
    </location>
</feature>